<dbReference type="InterPro" id="IPR035906">
    <property type="entry name" value="MetI-like_sf"/>
</dbReference>
<comment type="subcellular location">
    <subcellularLocation>
        <location evidence="2 10">Cell membrane</location>
        <topology evidence="2 10">Multi-pass membrane protein</topology>
    </subcellularLocation>
</comment>
<dbReference type="InterPro" id="IPR000515">
    <property type="entry name" value="MetI-like"/>
</dbReference>
<gene>
    <name evidence="12" type="primary">pstA</name>
    <name evidence="12" type="ORF">HFP15_40155</name>
</gene>
<dbReference type="CDD" id="cd06261">
    <property type="entry name" value="TM_PBP2"/>
    <property type="match status" value="1"/>
</dbReference>
<keyword evidence="6" id="KW-0592">Phosphate transport</keyword>
<keyword evidence="7 10" id="KW-0812">Transmembrane</keyword>
<name>A0ABX1JJL8_9PSEU</name>
<organism evidence="12 13">
    <name type="scientific">Amycolatopsis acididurans</name>
    <dbReference type="NCBI Taxonomy" id="2724524"/>
    <lineage>
        <taxon>Bacteria</taxon>
        <taxon>Bacillati</taxon>
        <taxon>Actinomycetota</taxon>
        <taxon>Actinomycetes</taxon>
        <taxon>Pseudonocardiales</taxon>
        <taxon>Pseudonocardiaceae</taxon>
        <taxon>Amycolatopsis</taxon>
    </lineage>
</organism>
<evidence type="ECO:0000259" key="11">
    <source>
        <dbReference type="PROSITE" id="PS50928"/>
    </source>
</evidence>
<evidence type="ECO:0000256" key="3">
    <source>
        <dbReference type="ARBA" id="ARBA00007069"/>
    </source>
</evidence>
<dbReference type="EMBL" id="JAAXLS010000077">
    <property type="protein sequence ID" value="NKQ59075.1"/>
    <property type="molecule type" value="Genomic_DNA"/>
</dbReference>
<evidence type="ECO:0000256" key="2">
    <source>
        <dbReference type="ARBA" id="ARBA00004651"/>
    </source>
</evidence>
<evidence type="ECO:0000256" key="9">
    <source>
        <dbReference type="ARBA" id="ARBA00023136"/>
    </source>
</evidence>
<dbReference type="SUPFAM" id="SSF161098">
    <property type="entry name" value="MetI-like"/>
    <property type="match status" value="1"/>
</dbReference>
<evidence type="ECO:0000313" key="13">
    <source>
        <dbReference type="Proteomes" id="UP000715441"/>
    </source>
</evidence>
<evidence type="ECO:0000256" key="5">
    <source>
        <dbReference type="ARBA" id="ARBA00022475"/>
    </source>
</evidence>
<evidence type="ECO:0000256" key="7">
    <source>
        <dbReference type="ARBA" id="ARBA00022692"/>
    </source>
</evidence>
<evidence type="ECO:0000256" key="4">
    <source>
        <dbReference type="ARBA" id="ARBA00022448"/>
    </source>
</evidence>
<keyword evidence="9 10" id="KW-0472">Membrane</keyword>
<dbReference type="InterPro" id="IPR005672">
    <property type="entry name" value="Phosphate_PstA"/>
</dbReference>
<dbReference type="PANTHER" id="PTHR42922">
    <property type="entry name" value="PHOSPHATE TRANSPORT SYSTEM PERMEASE PROTEIN PSTA"/>
    <property type="match status" value="1"/>
</dbReference>
<feature type="transmembrane region" description="Helical" evidence="10">
    <location>
        <begin position="34"/>
        <end position="55"/>
    </location>
</feature>
<evidence type="ECO:0000256" key="6">
    <source>
        <dbReference type="ARBA" id="ARBA00022592"/>
    </source>
</evidence>
<reference evidence="12 13" key="1">
    <citation type="submission" date="2020-04" db="EMBL/GenBank/DDBJ databases">
        <title>Novel species.</title>
        <authorList>
            <person name="Teo W.F.A."/>
            <person name="Lipun K."/>
            <person name="Srisuk N."/>
            <person name="Duangmal K."/>
        </authorList>
    </citation>
    <scope>NUCLEOTIDE SEQUENCE [LARGE SCALE GENOMIC DNA]</scope>
    <source>
        <strain evidence="12 13">K13G38</strain>
    </source>
</reference>
<sequence length="309" mass="33479">MTTDTLSETERPAASPAFQQVSLRRKVKNNVATVLVWLSFLIAVVPLVWVLYTVIANGIKRIPYSNWWSQDFSLVLSDEVGGGVLHAIVGTLEQGLMCAVIAVPLGLGVAIYLVEYGRNTRLSKVTTFMVDILSGVPSIVAALFIYALWITTLGLPRSGFAVSLALVLLMIPVVVRSAEEMLRIVPDDLREASYALGVPKWKTIMKVVLPTALSGIISGIMMALARVMGETAPLLVLVGYSQYTNWDLFNNGQAALPLLMNNERATNSMEPGSVGFDRIWGAALTLVLIIALINLIATVVSRVVAPKKK</sequence>
<dbReference type="InterPro" id="IPR051408">
    <property type="entry name" value="Phosphate_transprt_permease"/>
</dbReference>
<dbReference type="PANTHER" id="PTHR42922:SF1">
    <property type="entry name" value="PHOSPHATE TRANSPORT SYSTEM PERMEASE PROTEIN PSTA"/>
    <property type="match status" value="1"/>
</dbReference>
<protein>
    <recommendedName>
        <fullName evidence="10">Phosphate transport system permease protein PstA</fullName>
    </recommendedName>
</protein>
<dbReference type="Proteomes" id="UP000715441">
    <property type="component" value="Unassembled WGS sequence"/>
</dbReference>
<keyword evidence="8 10" id="KW-1133">Transmembrane helix</keyword>
<evidence type="ECO:0000256" key="10">
    <source>
        <dbReference type="RuleBase" id="RU363043"/>
    </source>
</evidence>
<keyword evidence="5 10" id="KW-1003">Cell membrane</keyword>
<evidence type="ECO:0000313" key="12">
    <source>
        <dbReference type="EMBL" id="NKQ59075.1"/>
    </source>
</evidence>
<feature type="transmembrane region" description="Helical" evidence="10">
    <location>
        <begin position="155"/>
        <end position="175"/>
    </location>
</feature>
<proteinExistence type="inferred from homology"/>
<evidence type="ECO:0000256" key="8">
    <source>
        <dbReference type="ARBA" id="ARBA00022989"/>
    </source>
</evidence>
<evidence type="ECO:0000256" key="1">
    <source>
        <dbReference type="ARBA" id="ARBA00003510"/>
    </source>
</evidence>
<dbReference type="PROSITE" id="PS50928">
    <property type="entry name" value="ABC_TM1"/>
    <property type="match status" value="1"/>
</dbReference>
<dbReference type="RefSeq" id="WP_168523504.1">
    <property type="nucleotide sequence ID" value="NZ_JAAXLS010000077.1"/>
</dbReference>
<feature type="transmembrane region" description="Helical" evidence="10">
    <location>
        <begin position="207"/>
        <end position="228"/>
    </location>
</feature>
<dbReference type="NCBIfam" id="TIGR00974">
    <property type="entry name" value="3a0107s02c"/>
    <property type="match status" value="1"/>
</dbReference>
<accession>A0ABX1JJL8</accession>
<feature type="transmembrane region" description="Helical" evidence="10">
    <location>
        <begin position="126"/>
        <end position="149"/>
    </location>
</feature>
<keyword evidence="4" id="KW-0813">Transport</keyword>
<comment type="function">
    <text evidence="1">Part of the binding-protein-dependent transport system for phosphate; probably responsible for the translocation of the substrate across the membrane.</text>
</comment>
<dbReference type="Pfam" id="PF00528">
    <property type="entry name" value="BPD_transp_1"/>
    <property type="match status" value="1"/>
</dbReference>
<comment type="caution">
    <text evidence="12">The sequence shown here is derived from an EMBL/GenBank/DDBJ whole genome shotgun (WGS) entry which is preliminary data.</text>
</comment>
<dbReference type="Gene3D" id="1.10.3720.10">
    <property type="entry name" value="MetI-like"/>
    <property type="match status" value="1"/>
</dbReference>
<keyword evidence="13" id="KW-1185">Reference proteome</keyword>
<feature type="transmembrane region" description="Helical" evidence="10">
    <location>
        <begin position="94"/>
        <end position="114"/>
    </location>
</feature>
<feature type="domain" description="ABC transmembrane type-1" evidence="11">
    <location>
        <begin position="88"/>
        <end position="301"/>
    </location>
</feature>
<comment type="similarity">
    <text evidence="3 10">Belongs to the binding-protein-dependent transport system permease family. CysTW subfamily.</text>
</comment>
<feature type="transmembrane region" description="Helical" evidence="10">
    <location>
        <begin position="279"/>
        <end position="305"/>
    </location>
</feature>